<evidence type="ECO:0000259" key="4">
    <source>
        <dbReference type="Pfam" id="PF00733"/>
    </source>
</evidence>
<comment type="caution">
    <text evidence="5">The sequence shown here is derived from an EMBL/GenBank/DDBJ whole genome shotgun (WGS) entry which is preliminary data.</text>
</comment>
<reference evidence="6" key="1">
    <citation type="journal article" date="2019" name="Int. J. Syst. Evol. Microbiol.">
        <title>The Global Catalogue of Microorganisms (GCM) 10K type strain sequencing project: providing services to taxonomists for standard genome sequencing and annotation.</title>
        <authorList>
            <consortium name="The Broad Institute Genomics Platform"/>
            <consortium name="The Broad Institute Genome Sequencing Center for Infectious Disease"/>
            <person name="Wu L."/>
            <person name="Ma J."/>
        </authorList>
    </citation>
    <scope>NUCLEOTIDE SEQUENCE [LARGE SCALE GENOMIC DNA]</scope>
    <source>
        <strain evidence="6">JCM 17452</strain>
    </source>
</reference>
<dbReference type="PANTHER" id="PTHR43284">
    <property type="entry name" value="ASPARAGINE SYNTHETASE (GLUTAMINE-HYDROLYZING)"/>
    <property type="match status" value="1"/>
</dbReference>
<dbReference type="Proteomes" id="UP001500027">
    <property type="component" value="Unassembled WGS sequence"/>
</dbReference>
<feature type="domain" description="Asparagine synthetase" evidence="4">
    <location>
        <begin position="91"/>
        <end position="328"/>
    </location>
</feature>
<organism evidence="5 6">
    <name type="scientific">Hyunsoonleella aestuarii</name>
    <dbReference type="NCBI Taxonomy" id="912802"/>
    <lineage>
        <taxon>Bacteria</taxon>
        <taxon>Pseudomonadati</taxon>
        <taxon>Bacteroidota</taxon>
        <taxon>Flavobacteriia</taxon>
        <taxon>Flavobacteriales</taxon>
        <taxon>Flavobacteriaceae</taxon>
    </lineage>
</organism>
<dbReference type="EC" id="6.3.5.4" evidence="2"/>
<dbReference type="InterPro" id="IPR014729">
    <property type="entry name" value="Rossmann-like_a/b/a_fold"/>
</dbReference>
<sequence length="461" mass="54424">MKTIKTPILPINKTIVKTQGKHELDLEAICLFIAFGFFFDTDTYWRDEVVLSPGTTNQLDEKDTLIASKKWFDWHYSPREISFQQTLHEFTNLFETIVKEQTTNKNVILPISGGLDSRTQAAALRNHPNVKSYSYEYEHGYQETKIAKKIAATCHFPFQSFKVPKGYLWHCIEDLAEINQCYSEFTHPRQMAFFDSFRDMGDVFSLGHMGDLMFDSFGLPQLSFDEEADVLIKLLLKKGGFELANDLWQSWNLEGSFEAYFVLRLRELLKEIKIDNTNAKLRAFKTNYFVSRWSSNNLAVFEALHTVTLPYYDNRMFEFICTIPEEHLSNRQLQIAYIKQNAPDLAKITWQEQRPFNLNNYHLNKVPYNLPYRVANKTKRVYNDFCGKPYVSRNWELQFVGKENDVHLKHWLFESKLKDLIPLHIIQQFYDNFKEKDRIKYSHPVSMMLTLALFQEKFNNF</sequence>
<dbReference type="PANTHER" id="PTHR43284:SF1">
    <property type="entry name" value="ASPARAGINE SYNTHETASE"/>
    <property type="match status" value="1"/>
</dbReference>
<evidence type="ECO:0000256" key="1">
    <source>
        <dbReference type="ARBA" id="ARBA00005187"/>
    </source>
</evidence>
<dbReference type="Pfam" id="PF00733">
    <property type="entry name" value="Asn_synthase"/>
    <property type="match status" value="1"/>
</dbReference>
<comment type="pathway">
    <text evidence="1">Amino-acid biosynthesis; L-asparagine biosynthesis; L-asparagine from L-aspartate (L-Gln route): step 1/1.</text>
</comment>
<evidence type="ECO:0000256" key="3">
    <source>
        <dbReference type="ARBA" id="ARBA00048741"/>
    </source>
</evidence>
<dbReference type="RefSeq" id="WP_139002014.1">
    <property type="nucleotide sequence ID" value="NZ_BAABAV010000001.1"/>
</dbReference>
<evidence type="ECO:0000313" key="5">
    <source>
        <dbReference type="EMBL" id="GAA4267992.1"/>
    </source>
</evidence>
<comment type="catalytic activity">
    <reaction evidence="3">
        <text>L-aspartate + L-glutamine + ATP + H2O = L-asparagine + L-glutamate + AMP + diphosphate + H(+)</text>
        <dbReference type="Rhea" id="RHEA:12228"/>
        <dbReference type="ChEBI" id="CHEBI:15377"/>
        <dbReference type="ChEBI" id="CHEBI:15378"/>
        <dbReference type="ChEBI" id="CHEBI:29985"/>
        <dbReference type="ChEBI" id="CHEBI:29991"/>
        <dbReference type="ChEBI" id="CHEBI:30616"/>
        <dbReference type="ChEBI" id="CHEBI:33019"/>
        <dbReference type="ChEBI" id="CHEBI:58048"/>
        <dbReference type="ChEBI" id="CHEBI:58359"/>
        <dbReference type="ChEBI" id="CHEBI:456215"/>
        <dbReference type="EC" id="6.3.5.4"/>
    </reaction>
</comment>
<evidence type="ECO:0000256" key="2">
    <source>
        <dbReference type="ARBA" id="ARBA00012737"/>
    </source>
</evidence>
<dbReference type="InterPro" id="IPR001962">
    <property type="entry name" value="Asn_synthase"/>
</dbReference>
<name>A0ABP8E733_9FLAO</name>
<dbReference type="Gene3D" id="3.40.50.620">
    <property type="entry name" value="HUPs"/>
    <property type="match status" value="1"/>
</dbReference>
<accession>A0ABP8E733</accession>
<dbReference type="EMBL" id="BAABAV010000001">
    <property type="protein sequence ID" value="GAA4267992.1"/>
    <property type="molecule type" value="Genomic_DNA"/>
</dbReference>
<keyword evidence="6" id="KW-1185">Reference proteome</keyword>
<gene>
    <name evidence="5" type="ORF">GCM10022257_00930</name>
</gene>
<proteinExistence type="predicted"/>
<protein>
    <recommendedName>
        <fullName evidence="2">asparagine synthase (glutamine-hydrolyzing)</fullName>
        <ecNumber evidence="2">6.3.5.4</ecNumber>
    </recommendedName>
</protein>
<dbReference type="SUPFAM" id="SSF52402">
    <property type="entry name" value="Adenine nucleotide alpha hydrolases-like"/>
    <property type="match status" value="1"/>
</dbReference>
<dbReference type="InterPro" id="IPR051786">
    <property type="entry name" value="ASN_synthetase/amidase"/>
</dbReference>
<evidence type="ECO:0000313" key="6">
    <source>
        <dbReference type="Proteomes" id="UP001500027"/>
    </source>
</evidence>